<dbReference type="Proteomes" id="UP000290189">
    <property type="component" value="Unassembled WGS sequence"/>
</dbReference>
<accession>A0A3P3YEK2</accession>
<dbReference type="InterPro" id="IPR000073">
    <property type="entry name" value="AB_hydrolase_1"/>
</dbReference>
<dbReference type="Pfam" id="PF00561">
    <property type="entry name" value="Abhydrolase_1"/>
    <property type="match status" value="1"/>
</dbReference>
<dbReference type="GO" id="GO:0042171">
    <property type="term" value="F:lysophosphatidic acid acyltransferase activity"/>
    <property type="evidence" value="ECO:0007669"/>
    <property type="project" value="TreeGrafter"/>
</dbReference>
<feature type="domain" description="AB hydrolase-1" evidence="2">
    <location>
        <begin position="117"/>
        <end position="393"/>
    </location>
</feature>
<evidence type="ECO:0000256" key="1">
    <source>
        <dbReference type="ARBA" id="ARBA00038097"/>
    </source>
</evidence>
<gene>
    <name evidence="3" type="ORF">PLBR_LOCUS5595</name>
</gene>
<reference evidence="3 4" key="1">
    <citation type="submission" date="2018-03" db="EMBL/GenBank/DDBJ databases">
        <authorList>
            <person name="Fogelqvist J."/>
        </authorList>
    </citation>
    <scope>NUCLEOTIDE SEQUENCE [LARGE SCALE GENOMIC DNA]</scope>
</reference>
<evidence type="ECO:0000259" key="2">
    <source>
        <dbReference type="Pfam" id="PF00561"/>
    </source>
</evidence>
<evidence type="ECO:0000313" key="4">
    <source>
        <dbReference type="Proteomes" id="UP000290189"/>
    </source>
</evidence>
<sequence>MTASPRLFSIKTTYRLCLETGSEAPRADYILMNFLRVHYWSAAQRVKLLSLARLNRLRRSLRNSTSWQDRLCRTQKSLLDKHVQSPYVQRLVPASDDGAILLNTVVVNNGGNDQGEPLVLTHGYGSGLGFWATVLDALATATSRPIIAVDWNGMGASSRTPFTKYRHGGADANEAAANAESYFIEPFERWRQEMGIEKMALCGHSLGGFLSAAYATKHPDRVSNLIMVSPAGLLSQPDGSRLPADTLTFQQKLLALGWANNITPQSIVRAVGPWGHRLTDRMVRARFHAMKEDDLEVLSAYLYGITSAPPGGEFSLNAILVPVMTGPERGVYARNPIGERLIRHLPDSIPLTIMFGDVDWMYNWKIQGIPLVQTGRTRLVRIPNSGHHIHLDNSPEFVSQVRWALSDGHQWR</sequence>
<geneLocation type="mitochondrion" evidence="3"/>
<evidence type="ECO:0000313" key="3">
    <source>
        <dbReference type="EMBL" id="SPQ98380.1"/>
    </source>
</evidence>
<dbReference type="GO" id="GO:0055088">
    <property type="term" value="P:lipid homeostasis"/>
    <property type="evidence" value="ECO:0007669"/>
    <property type="project" value="TreeGrafter"/>
</dbReference>
<organism evidence="3 4">
    <name type="scientific">Plasmodiophora brassicae</name>
    <name type="common">Clubroot disease agent</name>
    <dbReference type="NCBI Taxonomy" id="37360"/>
    <lineage>
        <taxon>Eukaryota</taxon>
        <taxon>Sar</taxon>
        <taxon>Rhizaria</taxon>
        <taxon>Endomyxa</taxon>
        <taxon>Phytomyxea</taxon>
        <taxon>Plasmodiophorida</taxon>
        <taxon>Plasmodiophoridae</taxon>
        <taxon>Plasmodiophora</taxon>
    </lineage>
</organism>
<keyword evidence="3" id="KW-0496">Mitochondrion</keyword>
<dbReference type="EMBL" id="OVEO01000009">
    <property type="protein sequence ID" value="SPQ98380.1"/>
    <property type="molecule type" value="Genomic_DNA"/>
</dbReference>
<dbReference type="GO" id="GO:0052689">
    <property type="term" value="F:carboxylic ester hydrolase activity"/>
    <property type="evidence" value="ECO:0007669"/>
    <property type="project" value="TreeGrafter"/>
</dbReference>
<proteinExistence type="inferred from homology"/>
<dbReference type="InterPro" id="IPR029058">
    <property type="entry name" value="AB_hydrolase_fold"/>
</dbReference>
<dbReference type="PANTHER" id="PTHR42886:SF29">
    <property type="entry name" value="PUMMELIG, ISOFORM A"/>
    <property type="match status" value="1"/>
</dbReference>
<name>A0A3P3YEK2_PLABS</name>
<dbReference type="PANTHER" id="PTHR42886">
    <property type="entry name" value="RE40534P-RELATED"/>
    <property type="match status" value="1"/>
</dbReference>
<dbReference type="SUPFAM" id="SSF53474">
    <property type="entry name" value="alpha/beta-Hydrolases"/>
    <property type="match status" value="1"/>
</dbReference>
<comment type="similarity">
    <text evidence="1">Belongs to the peptidase S33 family. ABHD4/ABHD5 subfamily.</text>
</comment>
<protein>
    <recommendedName>
        <fullName evidence="2">AB hydrolase-1 domain-containing protein</fullName>
    </recommendedName>
</protein>
<dbReference type="GO" id="GO:0006654">
    <property type="term" value="P:phosphatidic acid biosynthetic process"/>
    <property type="evidence" value="ECO:0007669"/>
    <property type="project" value="TreeGrafter"/>
</dbReference>
<dbReference type="AlphaFoldDB" id="A0A3P3YEK2"/>
<dbReference type="Gene3D" id="3.40.50.1820">
    <property type="entry name" value="alpha/beta hydrolase"/>
    <property type="match status" value="1"/>
</dbReference>